<evidence type="ECO:0000256" key="3">
    <source>
        <dbReference type="ARBA" id="ARBA00023026"/>
    </source>
</evidence>
<keyword evidence="5" id="KW-0614">Plasmid</keyword>
<geneLocation type="plasmid" evidence="5 6">
    <name>lpA89</name>
</geneLocation>
<evidence type="ECO:0000256" key="4">
    <source>
        <dbReference type="ARBA" id="ARBA00031297"/>
    </source>
</evidence>
<dbReference type="Proteomes" id="UP000185502">
    <property type="component" value="Plasmid lpA89"/>
</dbReference>
<dbReference type="InterPro" id="IPR031471">
    <property type="entry name" value="BptA"/>
</dbReference>
<gene>
    <name evidence="5" type="ORF">N187_A49</name>
</gene>
<evidence type="ECO:0000313" key="6">
    <source>
        <dbReference type="Proteomes" id="UP000185502"/>
    </source>
</evidence>
<dbReference type="RefSeq" id="WP_156922717.1">
    <property type="nucleotide sequence ID" value="NZ_CP014325.1"/>
</dbReference>
<proteinExistence type="inferred from homology"/>
<evidence type="ECO:0000313" key="5">
    <source>
        <dbReference type="EMBL" id="APR65368.1"/>
    </source>
</evidence>
<comment type="similarity">
    <text evidence="1">Belongs to the BptA family.</text>
</comment>
<keyword evidence="6" id="KW-1185">Reference proteome</keyword>
<protein>
    <recommendedName>
        <fullName evidence="2">Protein BptA</fullName>
    </recommendedName>
    <alternativeName>
        <fullName evidence="4">Borrelial persistence in ticks protein A</fullName>
    </alternativeName>
</protein>
<sequence length="201" mass="23557">MVFTRLITIMCHMFLFYVLIIFLISANVESYCENNFFCYKRYSKEFKSGSISRISFWEQSMTKVAKEQIKSDPYKGDYTKAILEGYPAYFLKFTIAGECRAVNIKSIVFDGAEAEVSVFELYEPSAQLATIKDFQMGDPRFNEKFLKILFPVPVHNTFTIALRRRFVDKLKNLDRIKVTLTSHYDKEFVLETDNFIKNHGF</sequence>
<keyword evidence="3" id="KW-0843">Virulence</keyword>
<reference evidence="5" key="1">
    <citation type="submission" date="2016-02" db="EMBL/GenBank/DDBJ databases">
        <title>lpA89 plasmid of the avian spirochetosis agent Borrelia anserina Es.</title>
        <authorList>
            <person name="Elbir H."/>
            <person name="Sitlani P."/>
            <person name="Bergstroem S."/>
            <person name="Barbour A.G."/>
        </authorList>
    </citation>
    <scope>NUCLEOTIDE SEQUENCE [LARGE SCALE GENOMIC DNA]</scope>
    <source>
        <strain evidence="5">Es</strain>
        <plasmid evidence="5">lpA89</plasmid>
    </source>
</reference>
<organism evidence="5 6">
    <name type="scientific">Borrelia anserina Es</name>
    <dbReference type="NCBI Taxonomy" id="1365188"/>
    <lineage>
        <taxon>Bacteria</taxon>
        <taxon>Pseudomonadati</taxon>
        <taxon>Spirochaetota</taxon>
        <taxon>Spirochaetia</taxon>
        <taxon>Spirochaetales</taxon>
        <taxon>Borreliaceae</taxon>
        <taxon>Borrelia</taxon>
    </lineage>
</organism>
<dbReference type="EMBL" id="CP014325">
    <property type="protein sequence ID" value="APR65368.1"/>
    <property type="molecule type" value="Genomic_DNA"/>
</dbReference>
<accession>A0ABM6FVF3</accession>
<name>A0ABM6FVF3_BORAN</name>
<evidence type="ECO:0000256" key="2">
    <source>
        <dbReference type="ARBA" id="ARBA00018692"/>
    </source>
</evidence>
<dbReference type="Pfam" id="PF17044">
    <property type="entry name" value="BPTA"/>
    <property type="match status" value="1"/>
</dbReference>
<evidence type="ECO:0000256" key="1">
    <source>
        <dbReference type="ARBA" id="ARBA00010700"/>
    </source>
</evidence>